<reference evidence="1" key="1">
    <citation type="submission" date="2023-07" db="EMBL/GenBank/DDBJ databases">
        <authorList>
            <person name="Pelsma A.J. K."/>
        </authorList>
    </citation>
    <scope>NUCLEOTIDE SEQUENCE</scope>
</reference>
<dbReference type="AlphaFoldDB" id="A0AA48RFI0"/>
<sequence>MSAIPSSHDAVLTRKAVADALTEAGFPIKATTLATMATRGGGPLFRLFGSKPLYRWGDALDWAHGRLSKPIRSTSELEAA</sequence>
<evidence type="ECO:0000313" key="1">
    <source>
        <dbReference type="EMBL" id="CAJ0885217.1"/>
    </source>
</evidence>
<name>A0AA48RFI0_9ZZZZ</name>
<accession>A0AA48RFI0</accession>
<protein>
    <recommendedName>
        <fullName evidence="2">DNA-binding protein</fullName>
    </recommendedName>
</protein>
<evidence type="ECO:0008006" key="2">
    <source>
        <dbReference type="Google" id="ProtNLM"/>
    </source>
</evidence>
<proteinExistence type="predicted"/>
<dbReference type="EMBL" id="OY288114">
    <property type="protein sequence ID" value="CAJ0885217.1"/>
    <property type="molecule type" value="Genomic_DNA"/>
</dbReference>
<organism evidence="1">
    <name type="scientific">freshwater sediment metagenome</name>
    <dbReference type="NCBI Taxonomy" id="556182"/>
    <lineage>
        <taxon>unclassified sequences</taxon>
        <taxon>metagenomes</taxon>
        <taxon>ecological metagenomes</taxon>
    </lineage>
</organism>
<gene>
    <name evidence="1" type="ORF">AMST5_03595</name>
</gene>